<gene>
    <name evidence="3" type="ordered locus">Cwoe_4202</name>
</gene>
<dbReference type="AlphaFoldDB" id="D3F5R8"/>
<keyword evidence="4" id="KW-1185">Reference proteome</keyword>
<organism evidence="3 4">
    <name type="scientific">Conexibacter woesei (strain DSM 14684 / CCUG 47730 / CIP 108061 / JCM 11494 / NBRC 100937 / ID131577)</name>
    <dbReference type="NCBI Taxonomy" id="469383"/>
    <lineage>
        <taxon>Bacteria</taxon>
        <taxon>Bacillati</taxon>
        <taxon>Actinomycetota</taxon>
        <taxon>Thermoleophilia</taxon>
        <taxon>Solirubrobacterales</taxon>
        <taxon>Conexibacteraceae</taxon>
        <taxon>Conexibacter</taxon>
    </lineage>
</organism>
<evidence type="ECO:0000256" key="1">
    <source>
        <dbReference type="SAM" id="SignalP"/>
    </source>
</evidence>
<dbReference type="OrthoDB" id="5178197at2"/>
<dbReference type="EMBL" id="CP001854">
    <property type="protein sequence ID" value="ADB52617.1"/>
    <property type="molecule type" value="Genomic_DNA"/>
</dbReference>
<dbReference type="InterPro" id="IPR013766">
    <property type="entry name" value="Thioredoxin_domain"/>
</dbReference>
<dbReference type="PROSITE" id="PS51257">
    <property type="entry name" value="PROKAR_LIPOPROTEIN"/>
    <property type="match status" value="1"/>
</dbReference>
<evidence type="ECO:0000259" key="2">
    <source>
        <dbReference type="PROSITE" id="PS51352"/>
    </source>
</evidence>
<dbReference type="PROSITE" id="PS51352">
    <property type="entry name" value="THIOREDOXIN_2"/>
    <property type="match status" value="1"/>
</dbReference>
<proteinExistence type="predicted"/>
<dbReference type="Proteomes" id="UP000008229">
    <property type="component" value="Chromosome"/>
</dbReference>
<accession>D3F5R8</accession>
<evidence type="ECO:0000313" key="3">
    <source>
        <dbReference type="EMBL" id="ADB52617.1"/>
    </source>
</evidence>
<dbReference type="eggNOG" id="COG0526">
    <property type="taxonomic scope" value="Bacteria"/>
</dbReference>
<dbReference type="HOGENOM" id="CLU_813068_0_0_11"/>
<dbReference type="InterPro" id="IPR036249">
    <property type="entry name" value="Thioredoxin-like_sf"/>
</dbReference>
<dbReference type="SUPFAM" id="SSF52833">
    <property type="entry name" value="Thioredoxin-like"/>
    <property type="match status" value="1"/>
</dbReference>
<keyword evidence="1" id="KW-0732">Signal</keyword>
<reference evidence="3 4" key="1">
    <citation type="journal article" date="2010" name="Stand. Genomic Sci.">
        <title>Complete genome sequence of Conexibacter woesei type strain (ID131577).</title>
        <authorList>
            <person name="Pukall R."/>
            <person name="Lapidus A."/>
            <person name="Glavina Del Rio T."/>
            <person name="Copeland A."/>
            <person name="Tice H."/>
            <person name="Cheng J.-F."/>
            <person name="Lucas S."/>
            <person name="Chen F."/>
            <person name="Nolan M."/>
            <person name="Bruce D."/>
            <person name="Goodwin L."/>
            <person name="Pitluck S."/>
            <person name="Mavromatis K."/>
            <person name="Ivanova N."/>
            <person name="Ovchinnikova G."/>
            <person name="Pati A."/>
            <person name="Chen A."/>
            <person name="Palaniappan K."/>
            <person name="Land M."/>
            <person name="Hauser L."/>
            <person name="Chang Y.-J."/>
            <person name="Jeffries C.D."/>
            <person name="Chain P."/>
            <person name="Meincke L."/>
            <person name="Sims D."/>
            <person name="Brettin T."/>
            <person name="Detter J.C."/>
            <person name="Rohde M."/>
            <person name="Goeker M."/>
            <person name="Bristow J."/>
            <person name="Eisen J.A."/>
            <person name="Markowitz V."/>
            <person name="Kyrpides N.C."/>
            <person name="Klenk H.-P."/>
            <person name="Hugenholtz P."/>
        </authorList>
    </citation>
    <scope>NUCLEOTIDE SEQUENCE [LARGE SCALE GENOMIC DNA]</scope>
    <source>
        <strain evidence="4">DSM 14684 / CIP 108061 / JCM 11494 / NBRC 100937 / ID131577</strain>
    </source>
</reference>
<protein>
    <recommendedName>
        <fullName evidence="2">Thioredoxin domain-containing protein</fullName>
    </recommendedName>
</protein>
<feature type="signal peptide" evidence="1">
    <location>
        <begin position="1"/>
        <end position="20"/>
    </location>
</feature>
<feature type="domain" description="Thioredoxin" evidence="2">
    <location>
        <begin position="193"/>
        <end position="336"/>
    </location>
</feature>
<dbReference type="STRING" id="469383.Cwoe_4202"/>
<dbReference type="KEGG" id="cwo:Cwoe_4202"/>
<sequence length="341" mass="35910" precursor="true">MRLRHLLAPALVCGALTALAGCGGSDEGGGASSPNATAAPASSPAIAAAERPVAAEFPKTQGRTLRQLADTLQPGPQAGLATSLYTPGENRLAFGLIDAENKFVYGRTAVYVARTPTAKASGPFLAPADSLEVRTAFRSQTSNSTPGELKAIYHATVDLPRAGRWFVLTVTRVGDTQYGATADLLVRRDAKVPEVGDDAPSVDTPTLASVNNDVAKIDTRTPPTDMHDVNLRDALGKRPVALLFATPALCQSRVCGPVADIAEQLKSAYGDEVDFIHNEVYVDNDPRKGLRPQLEAFGLQTEPWLFTIDADGKVAARMEGAFGIDEFRAAVEAAQRGAASN</sequence>
<dbReference type="RefSeq" id="WP_012935668.1">
    <property type="nucleotide sequence ID" value="NC_013739.1"/>
</dbReference>
<reference evidence="4" key="2">
    <citation type="submission" date="2010-01" db="EMBL/GenBank/DDBJ databases">
        <title>The complete genome of Conexibacter woesei DSM 14684.</title>
        <authorList>
            <consortium name="US DOE Joint Genome Institute (JGI-PGF)"/>
            <person name="Lucas S."/>
            <person name="Copeland A."/>
            <person name="Lapidus A."/>
            <person name="Glavina del Rio T."/>
            <person name="Dalin E."/>
            <person name="Tice H."/>
            <person name="Bruce D."/>
            <person name="Goodwin L."/>
            <person name="Pitluck S."/>
            <person name="Kyrpides N."/>
            <person name="Mavromatis K."/>
            <person name="Ivanova N."/>
            <person name="Mikhailova N."/>
            <person name="Chertkov O."/>
            <person name="Brettin T."/>
            <person name="Detter J.C."/>
            <person name="Han C."/>
            <person name="Larimer F."/>
            <person name="Land M."/>
            <person name="Hauser L."/>
            <person name="Markowitz V."/>
            <person name="Cheng J.-F."/>
            <person name="Hugenholtz P."/>
            <person name="Woyke T."/>
            <person name="Wu D."/>
            <person name="Pukall R."/>
            <person name="Steenblock K."/>
            <person name="Schneider S."/>
            <person name="Klenk H.-P."/>
            <person name="Eisen J.A."/>
        </authorList>
    </citation>
    <scope>NUCLEOTIDE SEQUENCE [LARGE SCALE GENOMIC DNA]</scope>
    <source>
        <strain evidence="4">DSM 14684 / CIP 108061 / JCM 11494 / NBRC 100937 / ID131577</strain>
    </source>
</reference>
<feature type="chain" id="PRO_5003043224" description="Thioredoxin domain-containing protein" evidence="1">
    <location>
        <begin position="21"/>
        <end position="341"/>
    </location>
</feature>
<evidence type="ECO:0000313" key="4">
    <source>
        <dbReference type="Proteomes" id="UP000008229"/>
    </source>
</evidence>
<name>D3F5R8_CONWI</name>